<dbReference type="AlphaFoldDB" id="A0A552WYU2"/>
<keyword evidence="1" id="KW-0732">Signal</keyword>
<dbReference type="EMBL" id="VJWL01000005">
    <property type="protein sequence ID" value="TRW47957.1"/>
    <property type="molecule type" value="Genomic_DNA"/>
</dbReference>
<evidence type="ECO:0000256" key="1">
    <source>
        <dbReference type="SAM" id="SignalP"/>
    </source>
</evidence>
<evidence type="ECO:0000313" key="2">
    <source>
        <dbReference type="EMBL" id="TRW47957.1"/>
    </source>
</evidence>
<reference evidence="2 3" key="1">
    <citation type="submission" date="2019-07" db="EMBL/GenBank/DDBJ databases">
        <authorList>
            <person name="Yang M."/>
            <person name="Zhao D."/>
            <person name="Xiang H."/>
        </authorList>
    </citation>
    <scope>NUCLEOTIDE SEQUENCE [LARGE SCALE GENOMIC DNA]</scope>
    <source>
        <strain evidence="2 3">IM1326</strain>
    </source>
</reference>
<protein>
    <submittedName>
        <fullName evidence="2">Uncharacterized protein</fullName>
    </submittedName>
</protein>
<name>A0A552WYU2_9GAMM</name>
<organism evidence="2 3">
    <name type="scientific">Aliidiomarina halalkaliphila</name>
    <dbReference type="NCBI Taxonomy" id="2593535"/>
    <lineage>
        <taxon>Bacteria</taxon>
        <taxon>Pseudomonadati</taxon>
        <taxon>Pseudomonadota</taxon>
        <taxon>Gammaproteobacteria</taxon>
        <taxon>Alteromonadales</taxon>
        <taxon>Idiomarinaceae</taxon>
        <taxon>Aliidiomarina</taxon>
    </lineage>
</organism>
<gene>
    <name evidence="2" type="ORF">FM042_11535</name>
</gene>
<accession>A0A552WYU2</accession>
<keyword evidence="3" id="KW-1185">Reference proteome</keyword>
<comment type="caution">
    <text evidence="2">The sequence shown here is derived from an EMBL/GenBank/DDBJ whole genome shotgun (WGS) entry which is preliminary data.</text>
</comment>
<evidence type="ECO:0000313" key="3">
    <source>
        <dbReference type="Proteomes" id="UP000320359"/>
    </source>
</evidence>
<proteinExistence type="predicted"/>
<sequence>MNKFHSVFLLIFTLFFSTSVVAGDIVTVCPACTSDQSYIATATNASLDDEDLTQAFNKKVLILNTGEDEGRVYSVNFTPEESGFPQQTNDGTSINTNFIRTDYD</sequence>
<dbReference type="Proteomes" id="UP000320359">
    <property type="component" value="Unassembled WGS sequence"/>
</dbReference>
<feature type="chain" id="PRO_5021907262" evidence="1">
    <location>
        <begin position="23"/>
        <end position="104"/>
    </location>
</feature>
<dbReference type="RefSeq" id="WP_143236596.1">
    <property type="nucleotide sequence ID" value="NZ_VJWL01000005.1"/>
</dbReference>
<feature type="signal peptide" evidence="1">
    <location>
        <begin position="1"/>
        <end position="22"/>
    </location>
</feature>